<dbReference type="Proteomes" id="UP000321083">
    <property type="component" value="Unassembled WGS sequence"/>
</dbReference>
<evidence type="ECO:0000313" key="2">
    <source>
        <dbReference type="Proteomes" id="UP000321083"/>
    </source>
</evidence>
<reference evidence="1 2" key="1">
    <citation type="submission" date="2019-08" db="EMBL/GenBank/DDBJ databases">
        <title>100 year-old enigma solved: identification of Planctomyces bekefii, the type genus and species of the phylum Planctomycetes.</title>
        <authorList>
            <person name="Svetlana D.N."/>
            <person name="Overmann J."/>
        </authorList>
    </citation>
    <scope>NUCLEOTIDE SEQUENCE [LARGE SCALE GENOMIC DNA]</scope>
    <source>
        <strain evidence="1">Phe10_nw2017</strain>
    </source>
</reference>
<gene>
    <name evidence="1" type="ORF">E3A20_09960</name>
</gene>
<evidence type="ECO:0000313" key="1">
    <source>
        <dbReference type="EMBL" id="TWW09880.1"/>
    </source>
</evidence>
<dbReference type="AlphaFoldDB" id="A0A5C6M510"/>
<reference evidence="1 2" key="2">
    <citation type="submission" date="2019-08" db="EMBL/GenBank/DDBJ databases">
        <authorList>
            <person name="Henke P."/>
        </authorList>
    </citation>
    <scope>NUCLEOTIDE SEQUENCE [LARGE SCALE GENOMIC DNA]</scope>
    <source>
        <strain evidence="1">Phe10_nw2017</strain>
    </source>
</reference>
<comment type="caution">
    <text evidence="1">The sequence shown here is derived from an EMBL/GenBank/DDBJ whole genome shotgun (WGS) entry which is preliminary data.</text>
</comment>
<sequence length="112" mass="12402">RPNADTRNSEIVERLERFAAGRSRVRLVSNLGTEAYFGLFLFGDAAGIADTLRIDGESFFAGIDSVTEFHCGSGALVGHHAAAAEADSRRQSVICRKVLIHESESEQFSWWW</sequence>
<feature type="non-terminal residue" evidence="1">
    <location>
        <position position="1"/>
    </location>
</feature>
<keyword evidence="2" id="KW-1185">Reference proteome</keyword>
<protein>
    <submittedName>
        <fullName evidence="1">Uncharacterized protein</fullName>
    </submittedName>
</protein>
<name>A0A5C6M510_9PLAN</name>
<dbReference type="EMBL" id="SRHE01000156">
    <property type="protein sequence ID" value="TWW09880.1"/>
    <property type="molecule type" value="Genomic_DNA"/>
</dbReference>
<organism evidence="1 2">
    <name type="scientific">Planctomyces bekefii</name>
    <dbReference type="NCBI Taxonomy" id="1653850"/>
    <lineage>
        <taxon>Bacteria</taxon>
        <taxon>Pseudomonadati</taxon>
        <taxon>Planctomycetota</taxon>
        <taxon>Planctomycetia</taxon>
        <taxon>Planctomycetales</taxon>
        <taxon>Planctomycetaceae</taxon>
        <taxon>Planctomyces</taxon>
    </lineage>
</organism>
<proteinExistence type="predicted"/>
<accession>A0A5C6M510</accession>